<evidence type="ECO:0000313" key="5">
    <source>
        <dbReference type="Proteomes" id="UP000009022"/>
    </source>
</evidence>
<name>B3S447_TRIAD</name>
<dbReference type="GO" id="GO:0005737">
    <property type="term" value="C:cytoplasm"/>
    <property type="evidence" value="ECO:0000318"/>
    <property type="project" value="GO_Central"/>
</dbReference>
<dbReference type="CDD" id="cd03193">
    <property type="entry name" value="GST_C_Metaxin"/>
    <property type="match status" value="1"/>
</dbReference>
<dbReference type="InterPro" id="IPR036282">
    <property type="entry name" value="Glutathione-S-Trfase_C_sf"/>
</dbReference>
<dbReference type="SFLD" id="SFLDG01200">
    <property type="entry name" value="SUF1.1"/>
    <property type="match status" value="1"/>
</dbReference>
<dbReference type="PhylomeDB" id="B3S447"/>
<dbReference type="InParanoid" id="B3S447"/>
<dbReference type="Pfam" id="PF17171">
    <property type="entry name" value="GST_C_6"/>
    <property type="match status" value="1"/>
</dbReference>
<dbReference type="InterPro" id="IPR033468">
    <property type="entry name" value="Metaxin_GST"/>
</dbReference>
<dbReference type="PANTHER" id="PTHR12289">
    <property type="entry name" value="METAXIN RELATED"/>
    <property type="match status" value="1"/>
</dbReference>
<dbReference type="InterPro" id="IPR012336">
    <property type="entry name" value="Thioredoxin-like_fold"/>
</dbReference>
<dbReference type="FunCoup" id="B3S447">
    <property type="interactions" value="1208"/>
</dbReference>
<dbReference type="Pfam" id="PF17172">
    <property type="entry name" value="GST_N_4"/>
    <property type="match status" value="1"/>
</dbReference>
<comment type="similarity">
    <text evidence="1">Belongs to the FAX family.</text>
</comment>
<dbReference type="eggNOG" id="KOG4244">
    <property type="taxonomic scope" value="Eukaryota"/>
</dbReference>
<dbReference type="Gene3D" id="3.40.30.10">
    <property type="entry name" value="Glutaredoxin"/>
    <property type="match status" value="1"/>
</dbReference>
<evidence type="ECO:0008006" key="6">
    <source>
        <dbReference type="Google" id="ProtNLM"/>
    </source>
</evidence>
<dbReference type="OrthoDB" id="5809458at2759"/>
<dbReference type="HOGENOM" id="CLU_044137_1_2_1"/>
<evidence type="ECO:0000259" key="2">
    <source>
        <dbReference type="Pfam" id="PF17171"/>
    </source>
</evidence>
<dbReference type="GeneID" id="6756155"/>
<dbReference type="PANTHER" id="PTHR12289:SF41">
    <property type="entry name" value="FAILED AXON CONNECTIONS-RELATED"/>
    <property type="match status" value="1"/>
</dbReference>
<dbReference type="KEGG" id="tad:TRIADDRAFT_28632"/>
<dbReference type="InterPro" id="IPR026928">
    <property type="entry name" value="FAX/IsoI-like"/>
</dbReference>
<dbReference type="SFLD" id="SFLDG01180">
    <property type="entry name" value="SUF1"/>
    <property type="match status" value="1"/>
</dbReference>
<dbReference type="RefSeq" id="XP_002115120.1">
    <property type="nucleotide sequence ID" value="XM_002115084.1"/>
</dbReference>
<dbReference type="InterPro" id="IPR050931">
    <property type="entry name" value="Mito_Protein_Transport_Metaxin"/>
</dbReference>
<reference evidence="4 5" key="1">
    <citation type="journal article" date="2008" name="Nature">
        <title>The Trichoplax genome and the nature of placozoans.</title>
        <authorList>
            <person name="Srivastava M."/>
            <person name="Begovic E."/>
            <person name="Chapman J."/>
            <person name="Putnam N.H."/>
            <person name="Hellsten U."/>
            <person name="Kawashima T."/>
            <person name="Kuo A."/>
            <person name="Mitros T."/>
            <person name="Salamov A."/>
            <person name="Carpenter M.L."/>
            <person name="Signorovitch A.Y."/>
            <person name="Moreno M.A."/>
            <person name="Kamm K."/>
            <person name="Grimwood J."/>
            <person name="Schmutz J."/>
            <person name="Shapiro H."/>
            <person name="Grigoriev I.V."/>
            <person name="Buss L.W."/>
            <person name="Schierwater B."/>
            <person name="Dellaporta S.L."/>
            <person name="Rokhsar D.S."/>
        </authorList>
    </citation>
    <scope>NUCLEOTIDE SEQUENCE [LARGE SCALE GENOMIC DNA]</scope>
    <source>
        <strain evidence="4 5">Grell-BS-1999</strain>
    </source>
</reference>
<evidence type="ECO:0000256" key="1">
    <source>
        <dbReference type="ARBA" id="ARBA00006475"/>
    </source>
</evidence>
<dbReference type="Proteomes" id="UP000009022">
    <property type="component" value="Unassembled WGS sequence"/>
</dbReference>
<dbReference type="SUPFAM" id="SSF47616">
    <property type="entry name" value="GST C-terminal domain-like"/>
    <property type="match status" value="1"/>
</dbReference>
<dbReference type="OMA" id="WYLRHES"/>
<dbReference type="SFLD" id="SFLDS00019">
    <property type="entry name" value="Glutathione_Transferase_(cytos"/>
    <property type="match status" value="1"/>
</dbReference>
<sequence>MPALASDTVLMYHFPRATTIPSPSPFALKLETYLRMADIKYKSDLSGKLSKKGKIPWIVINGEVVNDTSFIIQHLNKKFNIDLNKHLSSKEKAIAYSYTKTMEESTFWATVTYGRFAENFSWFLSELGVPKILFPAARLTLRRRILKSMWGHGIGRHSPENIRKLGEADLKAFSDFLGDKPFFMGDQPSLIDATMFGFIAELIWFMPPDHWTTKVVKEDYKNLVSYCEKMRTKYWPDWNDNLKNGNKPTKF</sequence>
<evidence type="ECO:0000313" key="4">
    <source>
        <dbReference type="EMBL" id="EDV22576.1"/>
    </source>
</evidence>
<evidence type="ECO:0000259" key="3">
    <source>
        <dbReference type="Pfam" id="PF17172"/>
    </source>
</evidence>
<accession>B3S447</accession>
<feature type="domain" description="Metaxin glutathione S-transferase" evidence="2">
    <location>
        <begin position="167"/>
        <end position="230"/>
    </location>
</feature>
<feature type="domain" description="Thioredoxin-like fold" evidence="3">
    <location>
        <begin position="25"/>
        <end position="111"/>
    </location>
</feature>
<protein>
    <recommendedName>
        <fullName evidence="6">GST N-terminal domain-containing protein</fullName>
    </recommendedName>
</protein>
<dbReference type="InterPro" id="IPR036249">
    <property type="entry name" value="Thioredoxin-like_sf"/>
</dbReference>
<proteinExistence type="inferred from homology"/>
<keyword evidence="5" id="KW-1185">Reference proteome</keyword>
<dbReference type="AlphaFoldDB" id="B3S447"/>
<dbReference type="EMBL" id="DS985249">
    <property type="protein sequence ID" value="EDV22576.1"/>
    <property type="molecule type" value="Genomic_DNA"/>
</dbReference>
<dbReference type="Gene3D" id="1.20.1050.10">
    <property type="match status" value="1"/>
</dbReference>
<gene>
    <name evidence="4" type="ORF">TRIADDRAFT_28632</name>
</gene>
<dbReference type="InterPro" id="IPR040079">
    <property type="entry name" value="Glutathione_S-Trfase"/>
</dbReference>
<dbReference type="SUPFAM" id="SSF52833">
    <property type="entry name" value="Thioredoxin-like"/>
    <property type="match status" value="1"/>
</dbReference>
<dbReference type="CTD" id="6756155"/>
<organism evidence="4 5">
    <name type="scientific">Trichoplax adhaerens</name>
    <name type="common">Trichoplax reptans</name>
    <dbReference type="NCBI Taxonomy" id="10228"/>
    <lineage>
        <taxon>Eukaryota</taxon>
        <taxon>Metazoa</taxon>
        <taxon>Placozoa</taxon>
        <taxon>Uniplacotomia</taxon>
        <taxon>Trichoplacea</taxon>
        <taxon>Trichoplacidae</taxon>
        <taxon>Trichoplax</taxon>
    </lineage>
</organism>